<accession>A0A7L5E1F5</accession>
<organism evidence="7 8">
    <name type="scientific">Mucilaginibacter robiniae</name>
    <dbReference type="NCBI Taxonomy" id="2728022"/>
    <lineage>
        <taxon>Bacteria</taxon>
        <taxon>Pseudomonadati</taxon>
        <taxon>Bacteroidota</taxon>
        <taxon>Sphingobacteriia</taxon>
        <taxon>Sphingobacteriales</taxon>
        <taxon>Sphingobacteriaceae</taxon>
        <taxon>Mucilaginibacter</taxon>
    </lineage>
</organism>
<reference evidence="7 8" key="1">
    <citation type="submission" date="2020-04" db="EMBL/GenBank/DDBJ databases">
        <title>Genome sequencing of novel species.</title>
        <authorList>
            <person name="Heo J."/>
            <person name="Kim S.-J."/>
            <person name="Kim J.-S."/>
            <person name="Hong S.-B."/>
            <person name="Kwon S.-W."/>
        </authorList>
    </citation>
    <scope>NUCLEOTIDE SEQUENCE [LARGE SCALE GENOMIC DNA]</scope>
    <source>
        <strain evidence="7 8">F39-2</strain>
    </source>
</reference>
<feature type="region of interest" description="Disordered" evidence="5">
    <location>
        <begin position="40"/>
        <end position="59"/>
    </location>
</feature>
<dbReference type="RefSeq" id="WP_169609205.1">
    <property type="nucleotide sequence ID" value="NZ_CP051682.1"/>
</dbReference>
<evidence type="ECO:0000256" key="1">
    <source>
        <dbReference type="ARBA" id="ARBA00022448"/>
    </source>
</evidence>
<sequence>MKYLSILFGCSMFLIACGGGDKSTLGSTADTGRLAKASSKTSAAASQSNPAIESEPVNNQIELTANDRMQYSDTLFKVRAGEKVSLKLTNIGKMPKNSMGHNFTLLKTGTDITKFAIEGMKYRDQDYVSPAFKGSVIAHTALIGPGESTQITFVIKNKGYYDFICTFPGHYGSMRGKIIAE</sequence>
<dbReference type="PROSITE" id="PS51257">
    <property type="entry name" value="PROKAR_LIPOPROTEIN"/>
    <property type="match status" value="1"/>
</dbReference>
<evidence type="ECO:0000313" key="8">
    <source>
        <dbReference type="Proteomes" id="UP000503278"/>
    </source>
</evidence>
<keyword evidence="8" id="KW-1185">Reference proteome</keyword>
<keyword evidence="3" id="KW-0249">Electron transport</keyword>
<keyword evidence="4" id="KW-0186">Copper</keyword>
<keyword evidence="2" id="KW-0479">Metal-binding</keyword>
<dbReference type="EMBL" id="CP051682">
    <property type="protein sequence ID" value="QJD97220.1"/>
    <property type="molecule type" value="Genomic_DNA"/>
</dbReference>
<dbReference type="AlphaFoldDB" id="A0A7L5E1F5"/>
<dbReference type="PROSITE" id="PS00196">
    <property type="entry name" value="COPPER_BLUE"/>
    <property type="match status" value="1"/>
</dbReference>
<name>A0A7L5E1F5_9SPHI</name>
<evidence type="ECO:0000313" key="7">
    <source>
        <dbReference type="EMBL" id="QJD97220.1"/>
    </source>
</evidence>
<dbReference type="InterPro" id="IPR008972">
    <property type="entry name" value="Cupredoxin"/>
</dbReference>
<gene>
    <name evidence="7" type="ORF">HH214_15755</name>
</gene>
<dbReference type="PANTHER" id="PTHR38439:SF3">
    <property type="entry name" value="COPPER-RESISTANT CUPROPROTEIN COPI"/>
    <property type="match status" value="1"/>
</dbReference>
<dbReference type="Proteomes" id="UP000503278">
    <property type="component" value="Chromosome"/>
</dbReference>
<dbReference type="InterPro" id="IPR028871">
    <property type="entry name" value="BlueCu_1_BS"/>
</dbReference>
<evidence type="ECO:0000259" key="6">
    <source>
        <dbReference type="Pfam" id="PF00127"/>
    </source>
</evidence>
<protein>
    <submittedName>
        <fullName evidence="7">Multicopper oxidase domain-containing protein</fullName>
    </submittedName>
</protein>
<dbReference type="InterPro" id="IPR000923">
    <property type="entry name" value="BlueCu_1"/>
</dbReference>
<dbReference type="PANTHER" id="PTHR38439">
    <property type="entry name" value="AURACYANIN-B"/>
    <property type="match status" value="1"/>
</dbReference>
<keyword evidence="1" id="KW-0813">Transport</keyword>
<proteinExistence type="predicted"/>
<dbReference type="GO" id="GO:0009055">
    <property type="term" value="F:electron transfer activity"/>
    <property type="evidence" value="ECO:0007669"/>
    <property type="project" value="InterPro"/>
</dbReference>
<dbReference type="InterPro" id="IPR050845">
    <property type="entry name" value="Cu-binding_ET"/>
</dbReference>
<dbReference type="GO" id="GO:0005507">
    <property type="term" value="F:copper ion binding"/>
    <property type="evidence" value="ECO:0007669"/>
    <property type="project" value="InterPro"/>
</dbReference>
<evidence type="ECO:0000256" key="4">
    <source>
        <dbReference type="ARBA" id="ARBA00023008"/>
    </source>
</evidence>
<dbReference type="KEGG" id="mrob:HH214_15755"/>
<dbReference type="SUPFAM" id="SSF49503">
    <property type="entry name" value="Cupredoxins"/>
    <property type="match status" value="1"/>
</dbReference>
<evidence type="ECO:0000256" key="2">
    <source>
        <dbReference type="ARBA" id="ARBA00022723"/>
    </source>
</evidence>
<feature type="domain" description="Blue (type 1) copper" evidence="6">
    <location>
        <begin position="62"/>
        <end position="179"/>
    </location>
</feature>
<dbReference type="Gene3D" id="2.60.40.420">
    <property type="entry name" value="Cupredoxins - blue copper proteins"/>
    <property type="match status" value="1"/>
</dbReference>
<evidence type="ECO:0000256" key="3">
    <source>
        <dbReference type="ARBA" id="ARBA00022982"/>
    </source>
</evidence>
<evidence type="ECO:0000256" key="5">
    <source>
        <dbReference type="SAM" id="MobiDB-lite"/>
    </source>
</evidence>
<dbReference type="Pfam" id="PF00127">
    <property type="entry name" value="Copper-bind"/>
    <property type="match status" value="1"/>
</dbReference>